<dbReference type="Pfam" id="PF01243">
    <property type="entry name" value="PNPOx_N"/>
    <property type="match status" value="1"/>
</dbReference>
<protein>
    <recommendedName>
        <fullName evidence="2">Pyridoxamine 5'-phosphate oxidase N-terminal domain-containing protein</fullName>
    </recommendedName>
</protein>
<dbReference type="GO" id="GO:0016627">
    <property type="term" value="F:oxidoreductase activity, acting on the CH-CH group of donors"/>
    <property type="evidence" value="ECO:0007669"/>
    <property type="project" value="TreeGrafter"/>
</dbReference>
<dbReference type="InterPro" id="IPR052019">
    <property type="entry name" value="F420H2_bilvrd_red/Heme_oxyg"/>
</dbReference>
<evidence type="ECO:0000313" key="3">
    <source>
        <dbReference type="EMBL" id="CAA9527222.1"/>
    </source>
</evidence>
<dbReference type="AlphaFoldDB" id="A0A6J4TNI1"/>
<dbReference type="Gene3D" id="2.30.110.10">
    <property type="entry name" value="Electron Transport, Fmn-binding Protein, Chain A"/>
    <property type="match status" value="1"/>
</dbReference>
<dbReference type="InterPro" id="IPR011576">
    <property type="entry name" value="Pyridox_Oxase_N"/>
</dbReference>
<dbReference type="SUPFAM" id="SSF50475">
    <property type="entry name" value="FMN-binding split barrel"/>
    <property type="match status" value="1"/>
</dbReference>
<dbReference type="GO" id="GO:0005829">
    <property type="term" value="C:cytosol"/>
    <property type="evidence" value="ECO:0007669"/>
    <property type="project" value="TreeGrafter"/>
</dbReference>
<evidence type="ECO:0000256" key="1">
    <source>
        <dbReference type="ARBA" id="ARBA00023002"/>
    </source>
</evidence>
<organism evidence="3">
    <name type="scientific">uncultured Solirubrobacteraceae bacterium</name>
    <dbReference type="NCBI Taxonomy" id="1162706"/>
    <lineage>
        <taxon>Bacteria</taxon>
        <taxon>Bacillati</taxon>
        <taxon>Actinomycetota</taxon>
        <taxon>Thermoleophilia</taxon>
        <taxon>Solirubrobacterales</taxon>
        <taxon>Solirubrobacteraceae</taxon>
        <taxon>environmental samples</taxon>
    </lineage>
</organism>
<dbReference type="EMBL" id="CADCVS010000453">
    <property type="protein sequence ID" value="CAA9527222.1"/>
    <property type="molecule type" value="Genomic_DNA"/>
</dbReference>
<dbReference type="GO" id="GO:0070967">
    <property type="term" value="F:coenzyme F420 binding"/>
    <property type="evidence" value="ECO:0007669"/>
    <property type="project" value="TreeGrafter"/>
</dbReference>
<dbReference type="PANTHER" id="PTHR35176:SF6">
    <property type="entry name" value="HEME OXYGENASE HI_0854-RELATED"/>
    <property type="match status" value="1"/>
</dbReference>
<feature type="domain" description="Pyridoxamine 5'-phosphate oxidase N-terminal" evidence="2">
    <location>
        <begin position="11"/>
        <end position="142"/>
    </location>
</feature>
<keyword evidence="1" id="KW-0560">Oxidoreductase</keyword>
<dbReference type="PANTHER" id="PTHR35176">
    <property type="entry name" value="HEME OXYGENASE HI_0854-RELATED"/>
    <property type="match status" value="1"/>
</dbReference>
<sequence length="154" mass="17326">MSRRDQIRMTSDEVVAFLSEQKTVTVATNGRDGWPHLMPLWYVLRGGAALWGWTYASSQKVRNLERDPRCTLQVEAGTEYAELRGVMLKAEVVVHRDVEDVWSVGAELAQRYGGADLTPEVEAAMRKQAAKRVGLEFVVSETASWDHRKLAGTY</sequence>
<gene>
    <name evidence="3" type="ORF">AVDCRST_MAG30-3473</name>
</gene>
<accession>A0A6J4TNI1</accession>
<name>A0A6J4TNI1_9ACTN</name>
<dbReference type="InterPro" id="IPR012349">
    <property type="entry name" value="Split_barrel_FMN-bd"/>
</dbReference>
<evidence type="ECO:0000259" key="2">
    <source>
        <dbReference type="Pfam" id="PF01243"/>
    </source>
</evidence>
<reference evidence="3" key="1">
    <citation type="submission" date="2020-02" db="EMBL/GenBank/DDBJ databases">
        <authorList>
            <person name="Meier V. D."/>
        </authorList>
    </citation>
    <scope>NUCLEOTIDE SEQUENCE</scope>
    <source>
        <strain evidence="3">AVDCRST_MAG30</strain>
    </source>
</reference>
<proteinExistence type="predicted"/>